<gene>
    <name evidence="1" type="ORF">LCGC14_1864570</name>
</gene>
<protein>
    <submittedName>
        <fullName evidence="1">Uncharacterized protein</fullName>
    </submittedName>
</protein>
<dbReference type="EMBL" id="LAZR01018921">
    <property type="protein sequence ID" value="KKL94445.1"/>
    <property type="molecule type" value="Genomic_DNA"/>
</dbReference>
<evidence type="ECO:0000313" key="1">
    <source>
        <dbReference type="EMBL" id="KKL94445.1"/>
    </source>
</evidence>
<reference evidence="1" key="1">
    <citation type="journal article" date="2015" name="Nature">
        <title>Complex archaea that bridge the gap between prokaryotes and eukaryotes.</title>
        <authorList>
            <person name="Spang A."/>
            <person name="Saw J.H."/>
            <person name="Jorgensen S.L."/>
            <person name="Zaremba-Niedzwiedzka K."/>
            <person name="Martijn J."/>
            <person name="Lind A.E."/>
            <person name="van Eijk R."/>
            <person name="Schleper C."/>
            <person name="Guy L."/>
            <person name="Ettema T.J."/>
        </authorList>
    </citation>
    <scope>NUCLEOTIDE SEQUENCE</scope>
</reference>
<organism evidence="1">
    <name type="scientific">marine sediment metagenome</name>
    <dbReference type="NCBI Taxonomy" id="412755"/>
    <lineage>
        <taxon>unclassified sequences</taxon>
        <taxon>metagenomes</taxon>
        <taxon>ecological metagenomes</taxon>
    </lineage>
</organism>
<feature type="non-terminal residue" evidence="1">
    <location>
        <position position="97"/>
    </location>
</feature>
<comment type="caution">
    <text evidence="1">The sequence shown here is derived from an EMBL/GenBank/DDBJ whole genome shotgun (WGS) entry which is preliminary data.</text>
</comment>
<accession>A0A0F9IKZ5</accession>
<sequence length="97" mass="10983">MTINLPARVNDGSGYTAGAADKFRIYASRHDGSTELFRIAEVASSDIVTQFVDTVPFWDVLITSMVAFRPPFRNHKKLPSKVGTKWHNRFILRDEAK</sequence>
<name>A0A0F9IKZ5_9ZZZZ</name>
<proteinExistence type="predicted"/>
<dbReference type="AlphaFoldDB" id="A0A0F9IKZ5"/>